<dbReference type="Gene3D" id="1.10.10.10">
    <property type="entry name" value="Winged helix-like DNA-binding domain superfamily/Winged helix DNA-binding domain"/>
    <property type="match status" value="1"/>
</dbReference>
<gene>
    <name evidence="2" type="ORF">P8A19_27100</name>
</gene>
<evidence type="ECO:0000256" key="1">
    <source>
        <dbReference type="SAM" id="MobiDB-lite"/>
    </source>
</evidence>
<reference evidence="2 3" key="1">
    <citation type="submission" date="2023-03" db="EMBL/GenBank/DDBJ databases">
        <title>Isolation and description of six Streptomyces strains from soil environments, able to metabolize different microbial glucans.</title>
        <authorList>
            <person name="Widen T."/>
            <person name="Larsbrink J."/>
        </authorList>
    </citation>
    <scope>NUCLEOTIDE SEQUENCE [LARGE SCALE GENOMIC DNA]</scope>
    <source>
        <strain evidence="2 3">Alt2</strain>
    </source>
</reference>
<dbReference type="CDD" id="cd00093">
    <property type="entry name" value="HTH_XRE"/>
    <property type="match status" value="1"/>
</dbReference>
<dbReference type="Pfam" id="PF13384">
    <property type="entry name" value="HTH_23"/>
    <property type="match status" value="1"/>
</dbReference>
<accession>A0ABY9IY12</accession>
<evidence type="ECO:0000313" key="2">
    <source>
        <dbReference type="EMBL" id="WLQ58872.1"/>
    </source>
</evidence>
<sequence>MTDDVSKVVKRVFDALSELEGIEDPTERAAAISQVLADHSARAPRLRELRREAVLALRAEKVSYRKIAARLGVSLGTVQDIERGHGGAWGTKARKKAVTEGSIDDESPAQ</sequence>
<name>A0ABY9IY12_9ACTN</name>
<dbReference type="EMBL" id="CP120988">
    <property type="protein sequence ID" value="WLQ58872.1"/>
    <property type="molecule type" value="Genomic_DNA"/>
</dbReference>
<evidence type="ECO:0000313" key="3">
    <source>
        <dbReference type="Proteomes" id="UP001235744"/>
    </source>
</evidence>
<dbReference type="InterPro" id="IPR036388">
    <property type="entry name" value="WH-like_DNA-bd_sf"/>
</dbReference>
<organism evidence="2 3">
    <name type="scientific">Streptomyces poriferorum</name>
    <dbReference type="NCBI Taxonomy" id="2798799"/>
    <lineage>
        <taxon>Bacteria</taxon>
        <taxon>Bacillati</taxon>
        <taxon>Actinomycetota</taxon>
        <taxon>Actinomycetes</taxon>
        <taxon>Kitasatosporales</taxon>
        <taxon>Streptomycetaceae</taxon>
        <taxon>Streptomyces</taxon>
    </lineage>
</organism>
<dbReference type="Proteomes" id="UP001235744">
    <property type="component" value="Chromosome"/>
</dbReference>
<dbReference type="RefSeq" id="WP_306070159.1">
    <property type="nucleotide sequence ID" value="NZ_CP120988.1"/>
</dbReference>
<feature type="region of interest" description="Disordered" evidence="1">
    <location>
        <begin position="84"/>
        <end position="110"/>
    </location>
</feature>
<keyword evidence="3" id="KW-1185">Reference proteome</keyword>
<protein>
    <submittedName>
        <fullName evidence="2">Helix-turn-helix domain-containing protein</fullName>
    </submittedName>
</protein>
<dbReference type="InterPro" id="IPR001387">
    <property type="entry name" value="Cro/C1-type_HTH"/>
</dbReference>
<proteinExistence type="predicted"/>